<sequence length="171" mass="19334">MFHPTRGGTRGGQDQFKWEDVKEDKHRENYLGNSLLAPVGRWQKGRDLTWYAKANNDSSVDTSEQDKKRAEIQSIKDAEAQAMAEALGYKTAKRKTESSVTENELQSVIHKNDGMSSEFDEKLQESSRVQGLGFDRRSGMAMDSQKEAFRTNSTKPIASSECKPIQKKQQT</sequence>
<protein>
    <recommendedName>
        <fullName evidence="2">Multiple myeloma tumor-associated protein 2-like N-terminal domain-containing protein</fullName>
    </recommendedName>
</protein>
<dbReference type="InterPro" id="IPR039207">
    <property type="entry name" value="MMTAG2-like"/>
</dbReference>
<evidence type="ECO:0000259" key="2">
    <source>
        <dbReference type="Pfam" id="PF10159"/>
    </source>
</evidence>
<evidence type="ECO:0000313" key="3">
    <source>
        <dbReference type="EMBL" id="GJJ76858.1"/>
    </source>
</evidence>
<accession>A0A9P3HHV8</accession>
<reference evidence="3" key="1">
    <citation type="submission" date="2021-11" db="EMBL/GenBank/DDBJ databases">
        <authorList>
            <person name="Herlambang A."/>
            <person name="Guo Y."/>
            <person name="Takashima Y."/>
            <person name="Nishizawa T."/>
        </authorList>
    </citation>
    <scope>NUCLEOTIDE SEQUENCE</scope>
    <source>
        <strain evidence="3">E1425</strain>
    </source>
</reference>
<evidence type="ECO:0000313" key="4">
    <source>
        <dbReference type="Proteomes" id="UP000827284"/>
    </source>
</evidence>
<organism evidence="3 4">
    <name type="scientific">Entomortierella parvispora</name>
    <dbReference type="NCBI Taxonomy" id="205924"/>
    <lineage>
        <taxon>Eukaryota</taxon>
        <taxon>Fungi</taxon>
        <taxon>Fungi incertae sedis</taxon>
        <taxon>Mucoromycota</taxon>
        <taxon>Mortierellomycotina</taxon>
        <taxon>Mortierellomycetes</taxon>
        <taxon>Mortierellales</taxon>
        <taxon>Mortierellaceae</taxon>
        <taxon>Entomortierella</taxon>
    </lineage>
</organism>
<comment type="caution">
    <text evidence="3">The sequence shown here is derived from an EMBL/GenBank/DDBJ whole genome shotgun (WGS) entry which is preliminary data.</text>
</comment>
<gene>
    <name evidence="3" type="ORF">EMPS_09217</name>
</gene>
<dbReference type="PANTHER" id="PTHR14580">
    <property type="entry name" value="MULTIPLE MYELOMA TUMOR-ASSOCIATED PROTEIN 2 FAMILY MEMBER"/>
    <property type="match status" value="1"/>
</dbReference>
<reference evidence="3" key="2">
    <citation type="journal article" date="2022" name="Microbiol. Resour. Announc.">
        <title>Whole-Genome Sequence of Entomortierella parvispora E1425, a Mucoromycotan Fungus Associated with Burkholderiaceae-Related Endosymbiotic Bacteria.</title>
        <authorList>
            <person name="Herlambang A."/>
            <person name="Guo Y."/>
            <person name="Takashima Y."/>
            <person name="Narisawa K."/>
            <person name="Ohta H."/>
            <person name="Nishizawa T."/>
        </authorList>
    </citation>
    <scope>NUCLEOTIDE SEQUENCE</scope>
    <source>
        <strain evidence="3">E1425</strain>
    </source>
</reference>
<keyword evidence="4" id="KW-1185">Reference proteome</keyword>
<name>A0A9P3HHV8_9FUNG</name>
<dbReference type="OrthoDB" id="5390672at2759"/>
<dbReference type="Proteomes" id="UP000827284">
    <property type="component" value="Unassembled WGS sequence"/>
</dbReference>
<feature type="compositionally biased region" description="Basic and acidic residues" evidence="1">
    <location>
        <begin position="134"/>
        <end position="149"/>
    </location>
</feature>
<dbReference type="AlphaFoldDB" id="A0A9P3HHV8"/>
<dbReference type="PANTHER" id="PTHR14580:SF0">
    <property type="entry name" value="MULTIPLE MYELOMA TUMOR-ASSOCIATED PROTEIN 2"/>
    <property type="match status" value="1"/>
</dbReference>
<dbReference type="EMBL" id="BQFW01000012">
    <property type="protein sequence ID" value="GJJ76858.1"/>
    <property type="molecule type" value="Genomic_DNA"/>
</dbReference>
<dbReference type="InterPro" id="IPR019315">
    <property type="entry name" value="MMTA2_N"/>
</dbReference>
<proteinExistence type="predicted"/>
<feature type="domain" description="Multiple myeloma tumor-associated protein 2-like N-terminal" evidence="2">
    <location>
        <begin position="8"/>
        <end position="88"/>
    </location>
</feature>
<evidence type="ECO:0000256" key="1">
    <source>
        <dbReference type="SAM" id="MobiDB-lite"/>
    </source>
</evidence>
<feature type="region of interest" description="Disordered" evidence="1">
    <location>
        <begin position="92"/>
        <end position="171"/>
    </location>
</feature>
<dbReference type="Pfam" id="PF10159">
    <property type="entry name" value="MMtag"/>
    <property type="match status" value="1"/>
</dbReference>